<comment type="caution">
    <text evidence="1">The sequence shown here is derived from an EMBL/GenBank/DDBJ whole genome shotgun (WGS) entry which is preliminary data.</text>
</comment>
<protein>
    <submittedName>
        <fullName evidence="1">Uncharacterized protein</fullName>
    </submittedName>
</protein>
<evidence type="ECO:0000313" key="2">
    <source>
        <dbReference type="Proteomes" id="UP001145114"/>
    </source>
</evidence>
<dbReference type="EMBL" id="JAMZIH010003345">
    <property type="protein sequence ID" value="KAJ1676882.1"/>
    <property type="molecule type" value="Genomic_DNA"/>
</dbReference>
<dbReference type="Proteomes" id="UP001145114">
    <property type="component" value="Unassembled WGS sequence"/>
</dbReference>
<reference evidence="1" key="1">
    <citation type="submission" date="2022-06" db="EMBL/GenBank/DDBJ databases">
        <title>Phylogenomic reconstructions and comparative analyses of Kickxellomycotina fungi.</title>
        <authorList>
            <person name="Reynolds N.K."/>
            <person name="Stajich J.E."/>
            <person name="Barry K."/>
            <person name="Grigoriev I.V."/>
            <person name="Crous P."/>
            <person name="Smith M.E."/>
        </authorList>
    </citation>
    <scope>NUCLEOTIDE SEQUENCE</scope>
    <source>
        <strain evidence="1">RSA 2271</strain>
    </source>
</reference>
<proteinExistence type="predicted"/>
<evidence type="ECO:0000313" key="1">
    <source>
        <dbReference type="EMBL" id="KAJ1676882.1"/>
    </source>
</evidence>
<keyword evidence="2" id="KW-1185">Reference proteome</keyword>
<gene>
    <name evidence="1" type="ORF">EV182_007322</name>
</gene>
<sequence length="298" mass="33337">MQIIDPRKQRVGMLGMAGIHHGPLASLQNSVVVKYIEADAARELFEFMDPASEVSQTYLASLGSIMQRGVRVICVGSWIDEVVPLYSAVFHGISHPNLYRAVYIDGPHYRDDFLTNLIIFALRLRNGGVDDKGLLVHLSNVIVGTLWGSTSGGHSTIYEEKAVYKLALRWLFYSTIVSKPIIISSSLNSPSVIAPIIKTAQSLLFRVSPDLSALRPCGEDGAAESLHIQYRPLNGSDKLNPFYLPWILHSLWCDSSIKGNPVWRRDIEKLIQLYDEWEPTTKAGKDLKYQLEAIRLCI</sequence>
<name>A0ACC1HKA5_9FUNG</name>
<organism evidence="1 2">
    <name type="scientific">Spiromyces aspiralis</name>
    <dbReference type="NCBI Taxonomy" id="68401"/>
    <lineage>
        <taxon>Eukaryota</taxon>
        <taxon>Fungi</taxon>
        <taxon>Fungi incertae sedis</taxon>
        <taxon>Zoopagomycota</taxon>
        <taxon>Kickxellomycotina</taxon>
        <taxon>Kickxellomycetes</taxon>
        <taxon>Kickxellales</taxon>
        <taxon>Kickxellaceae</taxon>
        <taxon>Spiromyces</taxon>
    </lineage>
</organism>
<accession>A0ACC1HKA5</accession>